<gene>
    <name evidence="4" type="ORF">BDV40DRAFT_285946</name>
</gene>
<dbReference type="GO" id="GO:0016491">
    <property type="term" value="F:oxidoreductase activity"/>
    <property type="evidence" value="ECO:0007669"/>
    <property type="project" value="UniProtKB-KW"/>
</dbReference>
<dbReference type="AlphaFoldDB" id="A0A5N6V428"/>
<dbReference type="OrthoDB" id="542013at2759"/>
<evidence type="ECO:0000256" key="1">
    <source>
        <dbReference type="ARBA" id="ARBA00006484"/>
    </source>
</evidence>
<dbReference type="Pfam" id="PF00106">
    <property type="entry name" value="adh_short"/>
    <property type="match status" value="1"/>
</dbReference>
<evidence type="ECO:0000256" key="3">
    <source>
        <dbReference type="ARBA" id="ARBA00023002"/>
    </source>
</evidence>
<dbReference type="InterPro" id="IPR036291">
    <property type="entry name" value="NAD(P)-bd_dom_sf"/>
</dbReference>
<dbReference type="PANTHER" id="PTHR24320:SF252">
    <property type="entry name" value="DEHYDROGENASE_REDUCTASE FAMILY PROTEIN, PUTATIVE (AFU_ORTHOLOGUE AFUA_3G08550)-RELATED"/>
    <property type="match status" value="1"/>
</dbReference>
<reference evidence="4 5" key="1">
    <citation type="submission" date="2019-04" db="EMBL/GenBank/DDBJ databases">
        <title>Friends and foes A comparative genomics study of 23 Aspergillus species from section Flavi.</title>
        <authorList>
            <consortium name="DOE Joint Genome Institute"/>
            <person name="Kjaerbolling I."/>
            <person name="Vesth T."/>
            <person name="Frisvad J.C."/>
            <person name="Nybo J.L."/>
            <person name="Theobald S."/>
            <person name="Kildgaard S."/>
            <person name="Isbrandt T."/>
            <person name="Kuo A."/>
            <person name="Sato A."/>
            <person name="Lyhne E.K."/>
            <person name="Kogle M.E."/>
            <person name="Wiebenga A."/>
            <person name="Kun R.S."/>
            <person name="Lubbers R.J."/>
            <person name="Makela M.R."/>
            <person name="Barry K."/>
            <person name="Chovatia M."/>
            <person name="Clum A."/>
            <person name="Daum C."/>
            <person name="Haridas S."/>
            <person name="He G."/>
            <person name="LaButti K."/>
            <person name="Lipzen A."/>
            <person name="Mondo S."/>
            <person name="Riley R."/>
            <person name="Salamov A."/>
            <person name="Simmons B.A."/>
            <person name="Magnuson J.K."/>
            <person name="Henrissat B."/>
            <person name="Mortensen U.H."/>
            <person name="Larsen T.O."/>
            <person name="Devries R.P."/>
            <person name="Grigoriev I.V."/>
            <person name="Machida M."/>
            <person name="Baker S.E."/>
            <person name="Andersen M.R."/>
        </authorList>
    </citation>
    <scope>NUCLEOTIDE SEQUENCE [LARGE SCALE GENOMIC DNA]</scope>
    <source>
        <strain evidence="4 5">CBS 117626</strain>
    </source>
</reference>
<keyword evidence="3" id="KW-0560">Oxidoreductase</keyword>
<dbReference type="EMBL" id="ML738598">
    <property type="protein sequence ID" value="KAE8165742.1"/>
    <property type="molecule type" value="Genomic_DNA"/>
</dbReference>
<dbReference type="PANTHER" id="PTHR24320">
    <property type="entry name" value="RETINOL DEHYDROGENASE"/>
    <property type="match status" value="1"/>
</dbReference>
<dbReference type="PRINTS" id="PR00081">
    <property type="entry name" value="GDHRDH"/>
</dbReference>
<keyword evidence="2" id="KW-0521">NADP</keyword>
<keyword evidence="5" id="KW-1185">Reference proteome</keyword>
<proteinExistence type="inferred from homology"/>
<evidence type="ECO:0000256" key="2">
    <source>
        <dbReference type="ARBA" id="ARBA00022857"/>
    </source>
</evidence>
<dbReference type="SUPFAM" id="SSF51735">
    <property type="entry name" value="NAD(P)-binding Rossmann-fold domains"/>
    <property type="match status" value="1"/>
</dbReference>
<dbReference type="Gene3D" id="3.40.50.720">
    <property type="entry name" value="NAD(P)-binding Rossmann-like Domain"/>
    <property type="match status" value="1"/>
</dbReference>
<dbReference type="InterPro" id="IPR002347">
    <property type="entry name" value="SDR_fam"/>
</dbReference>
<sequence>MLAFSLLNPYAISLDIDGPFPALYRLLTSRCIPIDDANISSFANKIVLITGATSGCGLECAKAFARVNCHLVLTARNHEKGEAAAREIANTNPHSSSTIDLLEVDMTSYSSIYAFKTKLSKYPRLDLAILNAGVYMTDFKLCPETGQEETLQVNFLSTCMISLVLIPLLLKSSHPRLLFISSEAHAWAAPRQTTFRDLQAQLNDPTAYTCYERYHISKLLLVLWTQQLSLHISPERLLIASASPGFCRSGLFRLFNSHALARCVERLVCRTAEEGASQYILALRCMNEASHGAFFADNNFKRPATVTTTYSAVSLRNSLCEDIRSVFPTWIEEVERAILIA</sequence>
<dbReference type="Proteomes" id="UP000326950">
    <property type="component" value="Unassembled WGS sequence"/>
</dbReference>
<comment type="similarity">
    <text evidence="1">Belongs to the short-chain dehydrogenases/reductases (SDR) family.</text>
</comment>
<evidence type="ECO:0000313" key="4">
    <source>
        <dbReference type="EMBL" id="KAE8165742.1"/>
    </source>
</evidence>
<protein>
    <submittedName>
        <fullName evidence="4">NAD(P)-binding protein</fullName>
    </submittedName>
</protein>
<name>A0A5N6V428_ASPTM</name>
<accession>A0A5N6V428</accession>
<evidence type="ECO:0000313" key="5">
    <source>
        <dbReference type="Proteomes" id="UP000326950"/>
    </source>
</evidence>
<organism evidence="4 5">
    <name type="scientific">Aspergillus tamarii</name>
    <dbReference type="NCBI Taxonomy" id="41984"/>
    <lineage>
        <taxon>Eukaryota</taxon>
        <taxon>Fungi</taxon>
        <taxon>Dikarya</taxon>
        <taxon>Ascomycota</taxon>
        <taxon>Pezizomycotina</taxon>
        <taxon>Eurotiomycetes</taxon>
        <taxon>Eurotiomycetidae</taxon>
        <taxon>Eurotiales</taxon>
        <taxon>Aspergillaceae</taxon>
        <taxon>Aspergillus</taxon>
        <taxon>Aspergillus subgen. Circumdati</taxon>
    </lineage>
</organism>